<proteinExistence type="inferred from homology"/>
<dbReference type="Gene3D" id="3.40.50.920">
    <property type="match status" value="1"/>
</dbReference>
<evidence type="ECO:0000256" key="1">
    <source>
        <dbReference type="ARBA" id="ARBA00001946"/>
    </source>
</evidence>
<dbReference type="GO" id="GO:0004802">
    <property type="term" value="F:transketolase activity"/>
    <property type="evidence" value="ECO:0007669"/>
    <property type="project" value="UniProtKB-EC"/>
</dbReference>
<keyword evidence="4" id="KW-0808">Transferase</keyword>
<dbReference type="InterPro" id="IPR009014">
    <property type="entry name" value="Transketo_C/PFOR_II"/>
</dbReference>
<feature type="domain" description="Transketolase-like pyrimidine-binding" evidence="10">
    <location>
        <begin position="348"/>
        <end position="511"/>
    </location>
</feature>
<evidence type="ECO:0000256" key="5">
    <source>
        <dbReference type="ARBA" id="ARBA00022723"/>
    </source>
</evidence>
<evidence type="ECO:0000256" key="4">
    <source>
        <dbReference type="ARBA" id="ARBA00022679"/>
    </source>
</evidence>
<evidence type="ECO:0000256" key="8">
    <source>
        <dbReference type="ARBA" id="ARBA00049473"/>
    </source>
</evidence>
<dbReference type="PANTHER" id="PTHR43522:SF2">
    <property type="entry name" value="TRANSKETOLASE 1-RELATED"/>
    <property type="match status" value="1"/>
</dbReference>
<dbReference type="Gene3D" id="3.40.50.970">
    <property type="match status" value="2"/>
</dbReference>
<comment type="similarity">
    <text evidence="3">Belongs to the transketolase family.</text>
</comment>
<feature type="transmembrane region" description="Helical" evidence="9">
    <location>
        <begin position="63"/>
        <end position="84"/>
    </location>
</feature>
<keyword evidence="9" id="KW-0812">Transmembrane</keyword>
<dbReference type="RefSeq" id="WP_154221489.1">
    <property type="nucleotide sequence ID" value="NZ_CP034544.1"/>
</dbReference>
<reference evidence="11" key="1">
    <citation type="submission" date="2022-10" db="EMBL/GenBank/DDBJ databases">
        <authorList>
            <person name="Wei X."/>
        </authorList>
    </citation>
    <scope>NUCLEOTIDE SEQUENCE</scope>
    <source>
        <strain evidence="11">SD2</strain>
    </source>
</reference>
<dbReference type="Pfam" id="PF02779">
    <property type="entry name" value="Transket_pyr"/>
    <property type="match status" value="1"/>
</dbReference>
<dbReference type="SUPFAM" id="SSF52922">
    <property type="entry name" value="TK C-terminal domain-like"/>
    <property type="match status" value="1"/>
</dbReference>
<dbReference type="GO" id="GO:0006098">
    <property type="term" value="P:pentose-phosphate shunt"/>
    <property type="evidence" value="ECO:0007669"/>
    <property type="project" value="TreeGrafter"/>
</dbReference>
<comment type="cofactor">
    <cofactor evidence="1">
        <name>Mg(2+)</name>
        <dbReference type="ChEBI" id="CHEBI:18420"/>
    </cofactor>
</comment>
<dbReference type="Pfam" id="PF00456">
    <property type="entry name" value="Transketolase_N"/>
    <property type="match status" value="1"/>
</dbReference>
<dbReference type="CDD" id="cd07033">
    <property type="entry name" value="TPP_PYR_DXS_TK_like"/>
    <property type="match status" value="1"/>
</dbReference>
<dbReference type="CDD" id="cd02012">
    <property type="entry name" value="TPP_TK"/>
    <property type="match status" value="1"/>
</dbReference>
<dbReference type="GO" id="GO:0046872">
    <property type="term" value="F:metal ion binding"/>
    <property type="evidence" value="ECO:0007669"/>
    <property type="project" value="UniProtKB-KW"/>
</dbReference>
<dbReference type="Pfam" id="PF22613">
    <property type="entry name" value="Transketolase_C_1"/>
    <property type="match status" value="1"/>
</dbReference>
<gene>
    <name evidence="11" type="ORF">OIE46_01070</name>
</gene>
<dbReference type="InterPro" id="IPR029061">
    <property type="entry name" value="THDP-binding"/>
</dbReference>
<evidence type="ECO:0000256" key="3">
    <source>
        <dbReference type="ARBA" id="ARBA00007131"/>
    </source>
</evidence>
<comment type="catalytic activity">
    <reaction evidence="8">
        <text>D-sedoheptulose 7-phosphate + D-glyceraldehyde 3-phosphate = aldehydo-D-ribose 5-phosphate + D-xylulose 5-phosphate</text>
        <dbReference type="Rhea" id="RHEA:10508"/>
        <dbReference type="ChEBI" id="CHEBI:57483"/>
        <dbReference type="ChEBI" id="CHEBI:57737"/>
        <dbReference type="ChEBI" id="CHEBI:58273"/>
        <dbReference type="ChEBI" id="CHEBI:59776"/>
        <dbReference type="EC" id="2.2.1.1"/>
    </reaction>
</comment>
<keyword evidence="5" id="KW-0479">Metal-binding</keyword>
<dbReference type="GO" id="GO:0005829">
    <property type="term" value="C:cytosol"/>
    <property type="evidence" value="ECO:0007669"/>
    <property type="project" value="TreeGrafter"/>
</dbReference>
<dbReference type="InterPro" id="IPR055152">
    <property type="entry name" value="Transketolase-like_C_2"/>
</dbReference>
<dbReference type="Proteomes" id="UP001164481">
    <property type="component" value="Chromosome"/>
</dbReference>
<name>A0AAX3F035_MYCSY</name>
<evidence type="ECO:0000313" key="11">
    <source>
        <dbReference type="EMBL" id="UZW64665.1"/>
    </source>
</evidence>
<dbReference type="InterPro" id="IPR005475">
    <property type="entry name" value="Transketolase-like_Pyr-bd"/>
</dbReference>
<protein>
    <submittedName>
        <fullName evidence="11">Transketolase</fullName>
    </submittedName>
</protein>
<keyword evidence="7" id="KW-0786">Thiamine pyrophosphate</keyword>
<comment type="cofactor">
    <cofactor evidence="2">
        <name>thiamine diphosphate</name>
        <dbReference type="ChEBI" id="CHEBI:58937"/>
    </cofactor>
</comment>
<evidence type="ECO:0000259" key="10">
    <source>
        <dbReference type="SMART" id="SM00861"/>
    </source>
</evidence>
<dbReference type="SUPFAM" id="SSF52518">
    <property type="entry name" value="Thiamin diphosphate-binding fold (THDP-binding)"/>
    <property type="match status" value="2"/>
</dbReference>
<dbReference type="EMBL" id="CP107525">
    <property type="protein sequence ID" value="UZW64665.1"/>
    <property type="molecule type" value="Genomic_DNA"/>
</dbReference>
<sequence>MKHKNMHEKLVASMQAIALDSINKAKGGHIGMAIGAAPITATLFTKFLNINMQDPKWINRDRFILSAGHGSMSMYSVMHFLGMLSTEDMQAHKKLQSKTPSHPEIDALDYVDATTGPLGQGVAMGVGMALSQKILASKFNKPNFELFNHDVFVLHGDGCLQEGVALEAIQFAGTNKLDKLILIHDFNNVQIDSKASEVNNINLINYFKSQNFKTFVVKIPNEKNLTKAIELAKASDKPSYIQVHTKIAKHTPYQGTPKGHNGTLDEKQTLRFKRKLGLENKMPFVYDYDVFEYTKSFWEEKEKSYQAWEELFNSYQKAHPQLARELFDLLKKEKHFDLSNLKFKQTNVATRNYVGEVLSYIDSNFEDFVVGSADLYAATKVGFSKQLDKNIKYGIREFSMAAINNGINLDAAYKTIDSTFLAFADYMKPALRLGSLMELPAIHVFSHDSYQVGGDGPTHQPFDQIPMLRAMSNFKVFRPCDESEVKHAFSYALNAKKDQVAIITCRQNLKSLNLAPKNFTPAYVAQSVIGDFDLTLLATGSEVQLALEVAEELKKHSIKAQVVSVMLLDELVNNENLALSLGLNKAPMYALEASSDSYWYKLSKFNKLDGQFANEYGYSEDGDKVYKLKGFEAQSIAKNVLTFLKK</sequence>
<keyword evidence="9" id="KW-1133">Transmembrane helix</keyword>
<keyword evidence="9" id="KW-0472">Membrane</keyword>
<dbReference type="SMART" id="SM00861">
    <property type="entry name" value="Transket_pyr"/>
    <property type="match status" value="1"/>
</dbReference>
<accession>A0AAX3F035</accession>
<evidence type="ECO:0000256" key="9">
    <source>
        <dbReference type="SAM" id="Phobius"/>
    </source>
</evidence>
<evidence type="ECO:0000256" key="2">
    <source>
        <dbReference type="ARBA" id="ARBA00001964"/>
    </source>
</evidence>
<dbReference type="PANTHER" id="PTHR43522">
    <property type="entry name" value="TRANSKETOLASE"/>
    <property type="match status" value="1"/>
</dbReference>
<evidence type="ECO:0000256" key="6">
    <source>
        <dbReference type="ARBA" id="ARBA00022842"/>
    </source>
</evidence>
<reference evidence="11" key="2">
    <citation type="submission" date="2022-11" db="EMBL/GenBank/DDBJ databases">
        <title>complete genomes of mycoplasma synoviae ZX313 strain and SD2 strain.</title>
        <authorList>
            <person name="Zhong Q."/>
        </authorList>
    </citation>
    <scope>NUCLEOTIDE SEQUENCE</scope>
    <source>
        <strain evidence="11">SD2</strain>
    </source>
</reference>
<keyword evidence="6" id="KW-0460">Magnesium</keyword>
<dbReference type="AlphaFoldDB" id="A0AAX3F035"/>
<dbReference type="InterPro" id="IPR033247">
    <property type="entry name" value="Transketolase_fam"/>
</dbReference>
<dbReference type="InterPro" id="IPR005474">
    <property type="entry name" value="Transketolase_N"/>
</dbReference>
<evidence type="ECO:0000256" key="7">
    <source>
        <dbReference type="ARBA" id="ARBA00023052"/>
    </source>
</evidence>
<organism evidence="11 12">
    <name type="scientific">Mycoplasmopsis synoviae</name>
    <name type="common">Mycoplasma synoviae</name>
    <dbReference type="NCBI Taxonomy" id="2109"/>
    <lineage>
        <taxon>Bacteria</taxon>
        <taxon>Bacillati</taxon>
        <taxon>Mycoplasmatota</taxon>
        <taxon>Mycoplasmoidales</taxon>
        <taxon>Metamycoplasmataceae</taxon>
        <taxon>Mycoplasmopsis</taxon>
    </lineage>
</organism>
<evidence type="ECO:0000313" key="12">
    <source>
        <dbReference type="Proteomes" id="UP001164481"/>
    </source>
</evidence>